<dbReference type="PANTHER" id="PTHR12684">
    <property type="entry name" value="PUTATIVE PHOSPHOTRANSFERASE"/>
    <property type="match status" value="1"/>
</dbReference>
<dbReference type="GO" id="GO:0000215">
    <property type="term" value="F:tRNA 2'-phosphotransferase activity"/>
    <property type="evidence" value="ECO:0007669"/>
    <property type="project" value="UniProtKB-EC"/>
</dbReference>
<dbReference type="InterPro" id="IPR042081">
    <property type="entry name" value="RNA_2'-PTrans_C"/>
</dbReference>
<dbReference type="GO" id="GO:0005634">
    <property type="term" value="C:nucleus"/>
    <property type="evidence" value="ECO:0007669"/>
    <property type="project" value="EnsemblFungi"/>
</dbReference>
<comment type="function">
    <text evidence="1">Catalyzes the last step of tRNA splicing, the transfer of the splice junction 2'-phosphate from ligated tRNA to NAD to produce ADP-ribose 1''-2'' cyclic phosphate.</text>
</comment>
<proteinExistence type="inferred from homology"/>
<gene>
    <name evidence="7" type="primary">TDEL0D05360</name>
    <name evidence="7" type="ORF">TDEL_0D05360</name>
</gene>
<keyword evidence="5" id="KW-0520">NAD</keyword>
<evidence type="ECO:0000256" key="2">
    <source>
        <dbReference type="ARBA" id="ARBA00009836"/>
    </source>
</evidence>
<name>G8ZU26_TORDE</name>
<keyword evidence="8" id="KW-1185">Reference proteome</keyword>
<dbReference type="RefSeq" id="XP_003681331.1">
    <property type="nucleotide sequence ID" value="XM_003681283.1"/>
</dbReference>
<dbReference type="InParanoid" id="G8ZU26"/>
<dbReference type="EC" id="2.7.1.160" evidence="3"/>
<dbReference type="EMBL" id="HE616745">
    <property type="protein sequence ID" value="CCE92120.1"/>
    <property type="molecule type" value="Genomic_DNA"/>
</dbReference>
<evidence type="ECO:0000256" key="1">
    <source>
        <dbReference type="ARBA" id="ARBA00003343"/>
    </source>
</evidence>
<dbReference type="InterPro" id="IPR002745">
    <property type="entry name" value="Ptrans_KptA/Tpt1"/>
</dbReference>
<dbReference type="OrthoDB" id="419694at2759"/>
<comment type="catalytic activity">
    <reaction evidence="6">
        <text>2'-phospho-[ligated tRNA] + NAD(+) = mature tRNA + ADP-alpha-D-ribose 1'',2''-cyclic phosphate + nicotinamide</text>
        <dbReference type="Rhea" id="RHEA:23324"/>
        <dbReference type="Rhea" id="RHEA-COMP:11106"/>
        <dbReference type="Rhea" id="RHEA-COMP:11107"/>
        <dbReference type="ChEBI" id="CHEBI:17154"/>
        <dbReference type="ChEBI" id="CHEBI:57540"/>
        <dbReference type="ChEBI" id="CHEBI:76596"/>
        <dbReference type="ChEBI" id="CHEBI:82883"/>
        <dbReference type="ChEBI" id="CHEBI:85027"/>
        <dbReference type="EC" id="2.7.1.160"/>
    </reaction>
</comment>
<dbReference type="PANTHER" id="PTHR12684:SF2">
    <property type="entry name" value="TRNA 2'-PHOSPHOTRANSFERASE 1"/>
    <property type="match status" value="1"/>
</dbReference>
<reference evidence="7 8" key="1">
    <citation type="journal article" date="2011" name="Proc. Natl. Acad. Sci. U.S.A.">
        <title>Evolutionary erosion of yeast sex chromosomes by mating-type switching accidents.</title>
        <authorList>
            <person name="Gordon J.L."/>
            <person name="Armisen D."/>
            <person name="Proux-Wera E."/>
            <person name="Oheigeartaigh S.S."/>
            <person name="Byrne K.P."/>
            <person name="Wolfe K.H."/>
        </authorList>
    </citation>
    <scope>NUCLEOTIDE SEQUENCE [LARGE SCALE GENOMIC DNA]</scope>
    <source>
        <strain evidence="8">ATCC 10662 / CBS 1146 / NBRC 0425 / NCYC 2629 / NRRL Y-866</strain>
    </source>
</reference>
<evidence type="ECO:0000256" key="4">
    <source>
        <dbReference type="ARBA" id="ARBA00022679"/>
    </source>
</evidence>
<dbReference type="GO" id="GO:0006388">
    <property type="term" value="P:tRNA splicing, via endonucleolytic cleavage and ligation"/>
    <property type="evidence" value="ECO:0007669"/>
    <property type="project" value="EnsemblFungi"/>
</dbReference>
<evidence type="ECO:0000313" key="7">
    <source>
        <dbReference type="EMBL" id="CCE92120.1"/>
    </source>
</evidence>
<dbReference type="InterPro" id="IPR042080">
    <property type="entry name" value="RNA_2'-PTrans_N"/>
</dbReference>
<sequence length="236" mass="26188">MNSPAGKRDIQISKALSYLLRHGALKEGLPIDNNGFIPVSVLLRHNRLKSHKCTLEDIHRIVENNDKKRFQIMNKDLEDGGQQEVICATQGHSIATITPDNEVLEKVTAPTELPEKLIHGTSISKLLLILQSGSIKKLRRNHIHLSPGISGRDSQVVSGMRTSSNAYIHLILGQPLLDKIQLFRSLNNVYLTPDDVDLSLFKSVTIRPSKRASDDLNAVIVELNRLGIPYELSGGQ</sequence>
<dbReference type="GeneID" id="11503487"/>
<dbReference type="Pfam" id="PF01885">
    <property type="entry name" value="PTS_2-RNA"/>
    <property type="match status" value="1"/>
</dbReference>
<dbReference type="eggNOG" id="KOG2278">
    <property type="taxonomic scope" value="Eukaryota"/>
</dbReference>
<dbReference type="AlphaFoldDB" id="G8ZU26"/>
<dbReference type="FunFam" id="1.10.10.970:FF:000002">
    <property type="entry name" value="Tpt1p"/>
    <property type="match status" value="1"/>
</dbReference>
<dbReference type="Gene3D" id="3.20.170.30">
    <property type="match status" value="1"/>
</dbReference>
<organism evidence="7 8">
    <name type="scientific">Torulaspora delbrueckii</name>
    <name type="common">Yeast</name>
    <name type="synonym">Candida colliculosa</name>
    <dbReference type="NCBI Taxonomy" id="4950"/>
    <lineage>
        <taxon>Eukaryota</taxon>
        <taxon>Fungi</taxon>
        <taxon>Dikarya</taxon>
        <taxon>Ascomycota</taxon>
        <taxon>Saccharomycotina</taxon>
        <taxon>Saccharomycetes</taxon>
        <taxon>Saccharomycetales</taxon>
        <taxon>Saccharomycetaceae</taxon>
        <taxon>Torulaspora</taxon>
    </lineage>
</organism>
<dbReference type="Proteomes" id="UP000005627">
    <property type="component" value="Chromosome 4"/>
</dbReference>
<dbReference type="FunCoup" id="G8ZU26">
    <property type="interactions" value="240"/>
</dbReference>
<dbReference type="GO" id="GO:0005737">
    <property type="term" value="C:cytoplasm"/>
    <property type="evidence" value="ECO:0007669"/>
    <property type="project" value="EnsemblFungi"/>
</dbReference>
<dbReference type="STRING" id="1076872.G8ZU26"/>
<protein>
    <recommendedName>
        <fullName evidence="3">2'-phosphotransferase</fullName>
        <ecNumber evidence="3">2.7.1.160</ecNumber>
    </recommendedName>
</protein>
<evidence type="ECO:0000256" key="3">
    <source>
        <dbReference type="ARBA" id="ARBA00012007"/>
    </source>
</evidence>
<dbReference type="SUPFAM" id="SSF56399">
    <property type="entry name" value="ADP-ribosylation"/>
    <property type="match status" value="1"/>
</dbReference>
<evidence type="ECO:0000256" key="5">
    <source>
        <dbReference type="ARBA" id="ARBA00023027"/>
    </source>
</evidence>
<keyword evidence="4" id="KW-0808">Transferase</keyword>
<evidence type="ECO:0000256" key="6">
    <source>
        <dbReference type="ARBA" id="ARBA00047949"/>
    </source>
</evidence>
<dbReference type="HOGENOM" id="CLU_052998_1_1_1"/>
<comment type="similarity">
    <text evidence="2">Belongs to the KptA/TPT1 family.</text>
</comment>
<dbReference type="KEGG" id="tdl:TDEL_0D05360"/>
<evidence type="ECO:0000313" key="8">
    <source>
        <dbReference type="Proteomes" id="UP000005627"/>
    </source>
</evidence>
<dbReference type="Gene3D" id="1.10.10.970">
    <property type="entry name" value="RNA 2'-phosphotransferase, Tpt1/KptA family, N-terminal domain"/>
    <property type="match status" value="1"/>
</dbReference>
<accession>G8ZU26</accession>